<dbReference type="PANTHER" id="PTHR46411">
    <property type="entry name" value="FAMILY ATPASE, PUTATIVE-RELATED"/>
    <property type="match status" value="1"/>
</dbReference>
<dbReference type="EMBL" id="LFMI01000612">
    <property type="protein sequence ID" value="OTA05566.1"/>
    <property type="molecule type" value="Genomic_DNA"/>
</dbReference>
<evidence type="ECO:0000256" key="1">
    <source>
        <dbReference type="SAM" id="MobiDB-lite"/>
    </source>
</evidence>
<reference evidence="3 4" key="1">
    <citation type="journal article" date="2015" name="Genome Announc.">
        <title>Genome sequence and annotation of Trichoderma parareesei, the ancestor of the cellulase producer Trichoderma reesei.</title>
        <authorList>
            <person name="Yang D."/>
            <person name="Pomraning K."/>
            <person name="Kopchinskiy A."/>
            <person name="Karimi Aghcheh R."/>
            <person name="Atanasova L."/>
            <person name="Chenthamara K."/>
            <person name="Baker S.E."/>
            <person name="Zhang R."/>
            <person name="Shen Q."/>
            <person name="Freitag M."/>
            <person name="Kubicek C.P."/>
            <person name="Druzhinina I.S."/>
        </authorList>
    </citation>
    <scope>NUCLEOTIDE SEQUENCE [LARGE SCALE GENOMIC DNA]</scope>
    <source>
        <strain evidence="3 4">CBS 125925</strain>
    </source>
</reference>
<feature type="region of interest" description="Disordered" evidence="1">
    <location>
        <begin position="62"/>
        <end position="89"/>
    </location>
</feature>
<dbReference type="OrthoDB" id="4900066at2759"/>
<gene>
    <name evidence="3" type="ORF">A9Z42_0062470</name>
</gene>
<dbReference type="Pfam" id="PF22942">
    <property type="entry name" value="DUF7025"/>
    <property type="match status" value="1"/>
</dbReference>
<protein>
    <recommendedName>
        <fullName evidence="2">DUF7025 domain-containing protein</fullName>
    </recommendedName>
</protein>
<proteinExistence type="predicted"/>
<accession>A0A2H2ZU72</accession>
<evidence type="ECO:0000313" key="4">
    <source>
        <dbReference type="Proteomes" id="UP000219286"/>
    </source>
</evidence>
<dbReference type="AlphaFoldDB" id="A0A2H2ZU72"/>
<sequence length="773" mass="89083">MATAAVNIASVATERLVSSEYSRDAVRLSQGTAAPVNGINGASDDQANRVKAVDLNTDTLVPTSLPLSESTPGIAEKPAEPQGNIDSEPKETDKAILDFLQNAPENIYGDTSSGRYTELLYKRLLLEEADMPLHWRIRNVKILSFVFHAYLRLMEDRISVLEGRKGLNEPEEEEEKQETEVPVPKAIASLRRVKWSEFKRKHEEKRSINDEHAIDVLVGDPFIPHDVWRNAQLRKNPLCLTERRRYTAFQLFGGFQEMPEFAGPADTKTPGIKTHELFGHVSPPIPHRIRINGEPLKQLLEKALDVDFNSSGCPVVLLRPFKLLVHYDDRIRHIHRQLERKFCDANDSEEKLLSRDEENRDFLDQYGTEQAYKELGCLIEFMDHDLKSLTQLRDVTRNKVSFPDLWHIFFPGREVVTSQEPMNAYRVFHVTGGRPYLSPPEDDEDGEVADYTTAYRVPDKESDLVVTCYQIDFDGKRFGPVSHSFRIQKFDDLRDITTLTIYPLDFAKRKKKVQKKLKLNGQIFCRVCQGGHVQYRGMNLHEAEEIDSEVVVDFQAALWDPQDKDQDSGWDYSVEFGIKPTSSNQAEVVMISDAGCRSKHCCDNEVIFDDSIIDLRRMEEFLAEKAWLTTDPRYLHDNPNRIPKADLFLFPHRLFAFVLKDRKWAVIDINNVKDMPDPEQDAWTSLVLPEGHKHMVHSVVQAHFRDKKNVCSEDEIQTDLIRGKGSHYPPPWRTWNWKDINRRYNALLEYASGLYIQSLAEILAQRQWKLRVD</sequence>
<evidence type="ECO:0000313" key="3">
    <source>
        <dbReference type="EMBL" id="OTA05566.1"/>
    </source>
</evidence>
<dbReference type="Proteomes" id="UP000219286">
    <property type="component" value="Unassembled WGS sequence"/>
</dbReference>
<name>A0A2H2ZU72_TRIPA</name>
<feature type="domain" description="DUF7025" evidence="2">
    <location>
        <begin position="393"/>
        <end position="507"/>
    </location>
</feature>
<organism evidence="3 4">
    <name type="scientific">Trichoderma parareesei</name>
    <name type="common">Filamentous fungus</name>
    <dbReference type="NCBI Taxonomy" id="858221"/>
    <lineage>
        <taxon>Eukaryota</taxon>
        <taxon>Fungi</taxon>
        <taxon>Dikarya</taxon>
        <taxon>Ascomycota</taxon>
        <taxon>Pezizomycotina</taxon>
        <taxon>Sordariomycetes</taxon>
        <taxon>Hypocreomycetidae</taxon>
        <taxon>Hypocreales</taxon>
        <taxon>Hypocreaceae</taxon>
        <taxon>Trichoderma</taxon>
    </lineage>
</organism>
<dbReference type="InterPro" id="IPR054289">
    <property type="entry name" value="DUF7025"/>
</dbReference>
<feature type="compositionally biased region" description="Polar residues" evidence="1">
    <location>
        <begin position="62"/>
        <end position="71"/>
    </location>
</feature>
<dbReference type="PANTHER" id="PTHR46411:SF2">
    <property type="entry name" value="AAA+ ATPASE DOMAIN-CONTAINING PROTEIN"/>
    <property type="match status" value="1"/>
</dbReference>
<comment type="caution">
    <text evidence="3">The sequence shown here is derived from an EMBL/GenBank/DDBJ whole genome shotgun (WGS) entry which is preliminary data.</text>
</comment>
<evidence type="ECO:0000259" key="2">
    <source>
        <dbReference type="Pfam" id="PF22942"/>
    </source>
</evidence>
<keyword evidence="4" id="KW-1185">Reference proteome</keyword>